<reference evidence="4" key="1">
    <citation type="submission" date="2012-12" db="EMBL/GenBank/DDBJ databases">
        <authorList>
            <person name="Hellsten U."/>
            <person name="Grimwood J."/>
            <person name="Chapman J.A."/>
            <person name="Shapiro H."/>
            <person name="Aerts A."/>
            <person name="Otillar R.P."/>
            <person name="Terry A.Y."/>
            <person name="Boore J.L."/>
            <person name="Simakov O."/>
            <person name="Marletaz F."/>
            <person name="Cho S.-J."/>
            <person name="Edsinger-Gonzales E."/>
            <person name="Havlak P."/>
            <person name="Kuo D.-H."/>
            <person name="Larsson T."/>
            <person name="Lv J."/>
            <person name="Arendt D."/>
            <person name="Savage R."/>
            <person name="Osoegawa K."/>
            <person name="de Jong P."/>
            <person name="Lindberg D.R."/>
            <person name="Seaver E.C."/>
            <person name="Weisblat D.A."/>
            <person name="Putnam N.H."/>
            <person name="Grigoriev I.V."/>
            <person name="Rokhsar D.S."/>
        </authorList>
    </citation>
    <scope>NUCLEOTIDE SEQUENCE</scope>
    <source>
        <strain evidence="4">I ESC-2004</strain>
    </source>
</reference>
<gene>
    <name evidence="2" type="ORF">CAPTEDRAFT_191002</name>
</gene>
<evidence type="ECO:0000256" key="1">
    <source>
        <dbReference type="SAM" id="MobiDB-lite"/>
    </source>
</evidence>
<proteinExistence type="predicted"/>
<reference evidence="2 4" key="2">
    <citation type="journal article" date="2013" name="Nature">
        <title>Insights into bilaterian evolution from three spiralian genomes.</title>
        <authorList>
            <person name="Simakov O."/>
            <person name="Marletaz F."/>
            <person name="Cho S.J."/>
            <person name="Edsinger-Gonzales E."/>
            <person name="Havlak P."/>
            <person name="Hellsten U."/>
            <person name="Kuo D.H."/>
            <person name="Larsson T."/>
            <person name="Lv J."/>
            <person name="Arendt D."/>
            <person name="Savage R."/>
            <person name="Osoegawa K."/>
            <person name="de Jong P."/>
            <person name="Grimwood J."/>
            <person name="Chapman J.A."/>
            <person name="Shapiro H."/>
            <person name="Aerts A."/>
            <person name="Otillar R.P."/>
            <person name="Terry A.Y."/>
            <person name="Boore J.L."/>
            <person name="Grigoriev I.V."/>
            <person name="Lindberg D.R."/>
            <person name="Seaver E.C."/>
            <person name="Weisblat D.A."/>
            <person name="Putnam N.H."/>
            <person name="Rokhsar D.S."/>
        </authorList>
    </citation>
    <scope>NUCLEOTIDE SEQUENCE</scope>
    <source>
        <strain evidence="2 4">I ESC-2004</strain>
    </source>
</reference>
<dbReference type="EMBL" id="KB309320">
    <property type="protein sequence ID" value="ELT94769.1"/>
    <property type="molecule type" value="Genomic_DNA"/>
</dbReference>
<dbReference type="EnsemblMetazoa" id="CapteT191002">
    <property type="protein sequence ID" value="CapteP191002"/>
    <property type="gene ID" value="CapteG191002"/>
</dbReference>
<name>R7TMA8_CAPTE</name>
<dbReference type="AlphaFoldDB" id="R7TMA8"/>
<evidence type="ECO:0000313" key="3">
    <source>
        <dbReference type="EnsemblMetazoa" id="CapteP191002"/>
    </source>
</evidence>
<sequence length="216" mass="24541">MKTSSTGSTIKIEPEIGRTAVADELADDGQNSPTEDRLSPVFGSLFSTSGEEKRTAPVPEHFQQRISTAQSEEEDNTVNFKVYVNENLHPLPDSKFLDMDDVINMLKDDNLVAVDRIPRGDKSNVYAVVDFKNNRDRKSRERMNNFSDDCDAWSKTPSPKSAYLISGLTRKALAIKGGLYGKYVRIDRKMEFVPLHPQCALFTRMNDRFFCFKIFK</sequence>
<reference evidence="3" key="3">
    <citation type="submission" date="2015-06" db="UniProtKB">
        <authorList>
            <consortium name="EnsemblMetazoa"/>
        </authorList>
    </citation>
    <scope>IDENTIFICATION</scope>
</reference>
<keyword evidence="4" id="KW-1185">Reference proteome</keyword>
<accession>R7TMA8</accession>
<organism evidence="2">
    <name type="scientific">Capitella teleta</name>
    <name type="common">Polychaete worm</name>
    <dbReference type="NCBI Taxonomy" id="283909"/>
    <lineage>
        <taxon>Eukaryota</taxon>
        <taxon>Metazoa</taxon>
        <taxon>Spiralia</taxon>
        <taxon>Lophotrochozoa</taxon>
        <taxon>Annelida</taxon>
        <taxon>Polychaeta</taxon>
        <taxon>Sedentaria</taxon>
        <taxon>Scolecida</taxon>
        <taxon>Capitellidae</taxon>
        <taxon>Capitella</taxon>
    </lineage>
</organism>
<evidence type="ECO:0000313" key="2">
    <source>
        <dbReference type="EMBL" id="ELT94769.1"/>
    </source>
</evidence>
<dbReference type="Proteomes" id="UP000014760">
    <property type="component" value="Unassembled WGS sequence"/>
</dbReference>
<dbReference type="HOGENOM" id="CLU_1278708_0_0_1"/>
<dbReference type="EMBL" id="AMQN01012129">
    <property type="status" value="NOT_ANNOTATED_CDS"/>
    <property type="molecule type" value="Genomic_DNA"/>
</dbReference>
<protein>
    <submittedName>
        <fullName evidence="2 3">Uncharacterized protein</fullName>
    </submittedName>
</protein>
<dbReference type="OrthoDB" id="6379244at2759"/>
<feature type="region of interest" description="Disordered" evidence="1">
    <location>
        <begin position="1"/>
        <end position="45"/>
    </location>
</feature>
<evidence type="ECO:0000313" key="4">
    <source>
        <dbReference type="Proteomes" id="UP000014760"/>
    </source>
</evidence>